<evidence type="ECO:0000256" key="5">
    <source>
        <dbReference type="ARBA" id="ARBA00031248"/>
    </source>
</evidence>
<dbReference type="Gene3D" id="3.60.21.10">
    <property type="match status" value="1"/>
</dbReference>
<evidence type="ECO:0000256" key="7">
    <source>
        <dbReference type="ARBA" id="ARBA00033210"/>
    </source>
</evidence>
<dbReference type="PANTHER" id="PTHR40942">
    <property type="match status" value="1"/>
</dbReference>
<name>A0AA35S527_GEOBA</name>
<feature type="domain" description="Calcineurin-like phosphoesterase" evidence="10">
    <location>
        <begin position="2"/>
        <end position="122"/>
    </location>
</feature>
<evidence type="ECO:0000256" key="3">
    <source>
        <dbReference type="ARBA" id="ARBA00012506"/>
    </source>
</evidence>
<dbReference type="SUPFAM" id="SSF56300">
    <property type="entry name" value="Metallo-dependent phosphatases"/>
    <property type="match status" value="1"/>
</dbReference>
<reference evidence="11" key="1">
    <citation type="submission" date="2023-03" db="EMBL/GenBank/DDBJ databases">
        <authorList>
            <person name="Steffen K."/>
            <person name="Cardenas P."/>
        </authorList>
    </citation>
    <scope>NUCLEOTIDE SEQUENCE</scope>
</reference>
<dbReference type="InterPro" id="IPR004843">
    <property type="entry name" value="Calcineurin-like_PHP"/>
</dbReference>
<dbReference type="PANTHER" id="PTHR40942:SF4">
    <property type="entry name" value="CYTOCHROME C5"/>
    <property type="match status" value="1"/>
</dbReference>
<keyword evidence="12" id="KW-1185">Reference proteome</keyword>
<evidence type="ECO:0000256" key="9">
    <source>
        <dbReference type="SAM" id="MobiDB-lite"/>
    </source>
</evidence>
<evidence type="ECO:0000256" key="4">
    <source>
        <dbReference type="ARBA" id="ARBA00022801"/>
    </source>
</evidence>
<evidence type="ECO:0000259" key="10">
    <source>
        <dbReference type="Pfam" id="PF00149"/>
    </source>
</evidence>
<evidence type="ECO:0000256" key="6">
    <source>
        <dbReference type="ARBA" id="ARBA00032248"/>
    </source>
</evidence>
<feature type="region of interest" description="Disordered" evidence="9">
    <location>
        <begin position="158"/>
        <end position="180"/>
    </location>
</feature>
<dbReference type="PIRSF" id="PIRSF000903">
    <property type="entry name" value="B5n-ttraPtase_sm"/>
    <property type="match status" value="1"/>
</dbReference>
<dbReference type="InterPro" id="IPR029052">
    <property type="entry name" value="Metallo-depent_PP-like"/>
</dbReference>
<evidence type="ECO:0000256" key="1">
    <source>
        <dbReference type="ARBA" id="ARBA00003413"/>
    </source>
</evidence>
<protein>
    <recommendedName>
        <fullName evidence="3">bis(5'-nucleosyl)-tetraphosphatase (symmetrical)</fullName>
        <ecNumber evidence="3">3.6.1.41</ecNumber>
    </recommendedName>
    <alternativeName>
        <fullName evidence="6">Ap4A hydrolase</fullName>
    </alternativeName>
    <alternativeName>
        <fullName evidence="5">Diadenosine 5',5'''-P1,P4-tetraphosphate pyrophosphohydrolase</fullName>
    </alternativeName>
    <alternativeName>
        <fullName evidence="7">Diadenosine tetraphosphatase</fullName>
    </alternativeName>
</protein>
<keyword evidence="4" id="KW-0378">Hydrolase</keyword>
<gene>
    <name evidence="11" type="ORF">GBAR_LOCUS13129</name>
</gene>
<dbReference type="InterPro" id="IPR004617">
    <property type="entry name" value="ApaH"/>
</dbReference>
<evidence type="ECO:0000313" key="12">
    <source>
        <dbReference type="Proteomes" id="UP001174909"/>
    </source>
</evidence>
<comment type="similarity">
    <text evidence="2">Belongs to the Ap4A hydrolase family.</text>
</comment>
<proteinExistence type="inferred from homology"/>
<evidence type="ECO:0000256" key="2">
    <source>
        <dbReference type="ARBA" id="ARBA00005419"/>
    </source>
</evidence>
<accession>A0AA35S527</accession>
<dbReference type="EC" id="3.6.1.41" evidence="3"/>
<comment type="function">
    <text evidence="1">Hydrolyzes diadenosine 5',5'''-P1,P4-tetraphosphate to yield ADP.</text>
</comment>
<sequence length="284" mass="30650">MATWVVGDVQGCFSTFRRLLDRIEFRPERDRLWFAGDLVNRGPDSLGMLRWAYRHRDSIVCVLGNHDLHLLAQREGVIPARRRDTLVPVLAAPDADDLCDWVAGLPFVHREDGFLLVHAGVLPRWDLSDIEAAAGDAKGALAEDRGGFLRALYSVRGDGPRRKKNADEAPGPNGPAGGRHLAGATAASVLTRIRIVDAAGIPSFAFDGVPETIPPGHRPWFESVSLPAGMTVLFGHWAALGLMVSERAVCLDSGCVWNGSLTALRLEDGALMVQPAAEGDGQPL</sequence>
<comment type="catalytic activity">
    <reaction evidence="8">
        <text>P(1),P(4)-bis(5'-adenosyl) tetraphosphate + H2O = 2 ADP + 2 H(+)</text>
        <dbReference type="Rhea" id="RHEA:24252"/>
        <dbReference type="ChEBI" id="CHEBI:15377"/>
        <dbReference type="ChEBI" id="CHEBI:15378"/>
        <dbReference type="ChEBI" id="CHEBI:58141"/>
        <dbReference type="ChEBI" id="CHEBI:456216"/>
        <dbReference type="EC" id="3.6.1.41"/>
    </reaction>
</comment>
<organism evidence="11 12">
    <name type="scientific">Geodia barretti</name>
    <name type="common">Barrett's horny sponge</name>
    <dbReference type="NCBI Taxonomy" id="519541"/>
    <lineage>
        <taxon>Eukaryota</taxon>
        <taxon>Metazoa</taxon>
        <taxon>Porifera</taxon>
        <taxon>Demospongiae</taxon>
        <taxon>Heteroscleromorpha</taxon>
        <taxon>Tetractinellida</taxon>
        <taxon>Astrophorina</taxon>
        <taxon>Geodiidae</taxon>
        <taxon>Geodia</taxon>
    </lineage>
</organism>
<comment type="caution">
    <text evidence="11">The sequence shown here is derived from an EMBL/GenBank/DDBJ whole genome shotgun (WGS) entry which is preliminary data.</text>
</comment>
<dbReference type="EMBL" id="CASHTH010001945">
    <property type="protein sequence ID" value="CAI8022336.1"/>
    <property type="molecule type" value="Genomic_DNA"/>
</dbReference>
<evidence type="ECO:0000256" key="8">
    <source>
        <dbReference type="ARBA" id="ARBA00049417"/>
    </source>
</evidence>
<dbReference type="NCBIfam" id="NF001204">
    <property type="entry name" value="PRK00166.1"/>
    <property type="match status" value="1"/>
</dbReference>
<dbReference type="GO" id="GO:0008803">
    <property type="term" value="F:bis(5'-nucleosyl)-tetraphosphatase (symmetrical) activity"/>
    <property type="evidence" value="ECO:0007669"/>
    <property type="project" value="UniProtKB-EC"/>
</dbReference>
<dbReference type="Pfam" id="PF00149">
    <property type="entry name" value="Metallophos"/>
    <property type="match status" value="1"/>
</dbReference>
<evidence type="ECO:0000313" key="11">
    <source>
        <dbReference type="EMBL" id="CAI8022336.1"/>
    </source>
</evidence>
<dbReference type="Proteomes" id="UP001174909">
    <property type="component" value="Unassembled WGS sequence"/>
</dbReference>
<dbReference type="AlphaFoldDB" id="A0AA35S527"/>